<dbReference type="Proteomes" id="UP000663848">
    <property type="component" value="Unassembled WGS sequence"/>
</dbReference>
<comment type="caution">
    <text evidence="1">The sequence shown here is derived from an EMBL/GenBank/DDBJ whole genome shotgun (WGS) entry which is preliminary data.</text>
</comment>
<evidence type="ECO:0000313" key="2">
    <source>
        <dbReference type="Proteomes" id="UP000663848"/>
    </source>
</evidence>
<sequence>MLNSIIGLIEKPPVVDVSSYQSTIERSNLDETNLNLKTVEQSDRFRKFLQLS</sequence>
<protein>
    <submittedName>
        <fullName evidence="1">Uncharacterized protein</fullName>
    </submittedName>
</protein>
<organism evidence="1 2">
    <name type="scientific">Rotaria socialis</name>
    <dbReference type="NCBI Taxonomy" id="392032"/>
    <lineage>
        <taxon>Eukaryota</taxon>
        <taxon>Metazoa</taxon>
        <taxon>Spiralia</taxon>
        <taxon>Gnathifera</taxon>
        <taxon>Rotifera</taxon>
        <taxon>Eurotatoria</taxon>
        <taxon>Bdelloidea</taxon>
        <taxon>Philodinida</taxon>
        <taxon>Philodinidae</taxon>
        <taxon>Rotaria</taxon>
    </lineage>
</organism>
<evidence type="ECO:0000313" key="1">
    <source>
        <dbReference type="EMBL" id="CAF5081754.1"/>
    </source>
</evidence>
<proteinExistence type="predicted"/>
<name>A0A822DWF5_9BILA</name>
<dbReference type="AlphaFoldDB" id="A0A822DWF5"/>
<accession>A0A822DWF5</accession>
<gene>
    <name evidence="1" type="ORF">QYT958_LOCUS43937</name>
</gene>
<feature type="non-terminal residue" evidence="1">
    <location>
        <position position="52"/>
    </location>
</feature>
<dbReference type="EMBL" id="CAJOBR010065237">
    <property type="protein sequence ID" value="CAF5081754.1"/>
    <property type="molecule type" value="Genomic_DNA"/>
</dbReference>
<reference evidence="1" key="1">
    <citation type="submission" date="2021-02" db="EMBL/GenBank/DDBJ databases">
        <authorList>
            <person name="Nowell W R."/>
        </authorList>
    </citation>
    <scope>NUCLEOTIDE SEQUENCE</scope>
</reference>